<keyword evidence="6" id="KW-0168">Coated pit</keyword>
<dbReference type="AlphaFoldDB" id="A0A4Z2HPA2"/>
<reference evidence="9 10" key="1">
    <citation type="submission" date="2019-03" db="EMBL/GenBank/DDBJ databases">
        <title>First draft genome of Liparis tanakae, snailfish: a comprehensive survey of snailfish specific genes.</title>
        <authorList>
            <person name="Kim W."/>
            <person name="Song I."/>
            <person name="Jeong J.-H."/>
            <person name="Kim D."/>
            <person name="Kim S."/>
            <person name="Ryu S."/>
            <person name="Song J.Y."/>
            <person name="Lee S.K."/>
        </authorList>
    </citation>
    <scope>NUCLEOTIDE SEQUENCE [LARGE SCALE GENOMIC DNA]</scope>
    <source>
        <tissue evidence="9">Muscle</tissue>
    </source>
</reference>
<dbReference type="GO" id="GO:0070062">
    <property type="term" value="C:extracellular exosome"/>
    <property type="evidence" value="ECO:0007669"/>
    <property type="project" value="TreeGrafter"/>
</dbReference>
<dbReference type="SMART" id="SM00299">
    <property type="entry name" value="CLH"/>
    <property type="match status" value="4"/>
</dbReference>
<evidence type="ECO:0000256" key="3">
    <source>
        <dbReference type="ARBA" id="ARBA00009535"/>
    </source>
</evidence>
<evidence type="ECO:0000313" key="9">
    <source>
        <dbReference type="EMBL" id="TNN66813.1"/>
    </source>
</evidence>
<dbReference type="GO" id="GO:0030130">
    <property type="term" value="C:clathrin coat of trans-Golgi network vesicle"/>
    <property type="evidence" value="ECO:0007669"/>
    <property type="project" value="InterPro"/>
</dbReference>
<dbReference type="Gene3D" id="1.25.40.730">
    <property type="match status" value="1"/>
</dbReference>
<keyword evidence="10" id="KW-1185">Reference proteome</keyword>
<evidence type="ECO:0000256" key="7">
    <source>
        <dbReference type="ARBA" id="ARBA00023329"/>
    </source>
</evidence>
<evidence type="ECO:0000256" key="2">
    <source>
        <dbReference type="ARBA" id="ARBA00004277"/>
    </source>
</evidence>
<dbReference type="Pfam" id="PF01394">
    <property type="entry name" value="Clathrin_propel"/>
    <property type="match status" value="2"/>
</dbReference>
<dbReference type="PANTHER" id="PTHR10292:SF6">
    <property type="entry name" value="CLATHRIN HEAVY CHAIN 2"/>
    <property type="match status" value="1"/>
</dbReference>
<dbReference type="InterPro" id="IPR000547">
    <property type="entry name" value="Clathrin_H-chain/VPS_repeat"/>
</dbReference>
<dbReference type="GO" id="GO:0006898">
    <property type="term" value="P:receptor-mediated endocytosis"/>
    <property type="evidence" value="ECO:0007669"/>
    <property type="project" value="TreeGrafter"/>
</dbReference>
<dbReference type="InterPro" id="IPR055358">
    <property type="entry name" value="CHCR"/>
</dbReference>
<dbReference type="FunFam" id="1.25.40.10:FF:000002">
    <property type="entry name" value="Clathrin heavy chain"/>
    <property type="match status" value="1"/>
</dbReference>
<keyword evidence="7" id="KW-0968">Cytoplasmic vesicle</keyword>
<dbReference type="SUPFAM" id="SSF50989">
    <property type="entry name" value="Clathrin heavy-chain terminal domain"/>
    <property type="match status" value="1"/>
</dbReference>
<feature type="repeat" description="CHCR" evidence="8">
    <location>
        <begin position="388"/>
        <end position="529"/>
    </location>
</feature>
<dbReference type="GO" id="GO:0006886">
    <property type="term" value="P:intracellular protein transport"/>
    <property type="evidence" value="ECO:0007669"/>
    <property type="project" value="UniProtKB-UniRule"/>
</dbReference>
<dbReference type="InterPro" id="IPR016341">
    <property type="entry name" value="Clathrin_heavy_chain"/>
</dbReference>
<proteinExistence type="inferred from homology"/>
<dbReference type="GO" id="GO:0032051">
    <property type="term" value="F:clathrin light chain binding"/>
    <property type="evidence" value="ECO:0007669"/>
    <property type="project" value="InterPro"/>
</dbReference>
<evidence type="ECO:0000256" key="4">
    <source>
        <dbReference type="ARBA" id="ARBA00022737"/>
    </source>
</evidence>
<comment type="subcellular location">
    <subcellularLocation>
        <location evidence="1">Cytoplasmic vesicle membrane</location>
        <topology evidence="1">Peripheral membrane protein</topology>
        <orientation evidence="1">Cytoplasmic side</orientation>
    </subcellularLocation>
    <subcellularLocation>
        <location evidence="2">Membrane</location>
        <location evidence="2">Coated pit</location>
        <topology evidence="2">Peripheral membrane protein</topology>
        <orientation evidence="2">Cytoplasmic side</orientation>
    </subcellularLocation>
</comment>
<dbReference type="Proteomes" id="UP000314294">
    <property type="component" value="Unassembled WGS sequence"/>
</dbReference>
<dbReference type="Gene3D" id="1.25.40.10">
    <property type="entry name" value="Tetratricopeptide repeat domain"/>
    <property type="match status" value="2"/>
</dbReference>
<dbReference type="PANTHER" id="PTHR10292">
    <property type="entry name" value="CLATHRIN HEAVY CHAIN RELATED"/>
    <property type="match status" value="1"/>
</dbReference>
<dbReference type="FunFam" id="1.25.40.10:FF:000001">
    <property type="entry name" value="Clathrin heavy chain"/>
    <property type="match status" value="1"/>
</dbReference>
<dbReference type="Gene3D" id="2.130.10.110">
    <property type="entry name" value="Clathrin heavy-chain terminal domain"/>
    <property type="match status" value="1"/>
</dbReference>
<dbReference type="FunFam" id="1.25.40.730:FF:000002">
    <property type="entry name" value="Clathrin heavy chain"/>
    <property type="match status" value="1"/>
</dbReference>
<evidence type="ECO:0000256" key="8">
    <source>
        <dbReference type="PROSITE-ProRule" id="PRU01006"/>
    </source>
</evidence>
<dbReference type="GO" id="GO:0030132">
    <property type="term" value="C:clathrin coat of coated pit"/>
    <property type="evidence" value="ECO:0007669"/>
    <property type="project" value="InterPro"/>
</dbReference>
<sequence length="895" mass="102289">MYNVPLQNMGVNPANIGFSYLTMESDKFICIREKVGDQNQVVIVDMSDPTNPIRRPISADSAIMNPASKVIALKAAKTLQIFNIEMKSKVKAHTMTEEVMFWKWISVNTVALVTDTAVFHWSMEGDSQPAKVFDRHASLAGCQIINYRTDEQQKWLLLIGISAQQNRVVGAMQLYSVDRKVSQPIEGHAAAFGEFKVEGNAKASTLFCFAVRSQAGGKVVQTALSETQDPEEVSVTVKAFMTADLPNELIELLEKIVLDNSVFSEHRNLQNLLILTAIKADRTRVMEYINKLDNYDAPDIANIAISNELFEEAFAIFKKFDVNTSAIQVTLQRRNRFKLLQSRVLIEHIGNLDRAYEFAERCDEPAVWSQLARAQLQRELVKEAIDSYIKAVDPSAYMEVVNAASKNDNWEDLVKFLQMARKKARESYVETELIFALAKTNRLAELEEFVSGPNNAHIQQVGDRCYDDGMHEAAKLLYNNVSNFARLASTLVHLGEYQAAVDSARKANSTRTWKEVCFACVDGEEFRLGQICGLHIVIHADELEDLISYYQDRGFYEELIALLEAALGLERAHMGMFTELAILYSKFKPQKMREHLELFWSRVNIPKVLRAAEQSHLWAELVFLYDKYEEFDNAAITMMSHPTDAWKEGPFKDVIAKVANLELYYKALFFYLEYKPLLLNDLLTILSPRLDHSRAVAFFSKVNQLEVVKPYLRSVQSHNNKSVNEALNNLLTEEEDYQGLRASIDAYDNFDTIGLAQRLEKHELIEFRRIAAYLYKGNNRWRQSVELCKKDKLYKARPPKRLPDAMLYAAESKDAELAETLLQWFLEEGRKECFAACLFASYELLHPDVVLELAWRHNIVDFAMPYFIQVMREYLSKVEEFAEKVTVSGPLLHSS</sequence>
<gene>
    <name evidence="9" type="primary">Cltc_3</name>
    <name evidence="9" type="ORF">EYF80_022882</name>
</gene>
<dbReference type="GO" id="GO:0005198">
    <property type="term" value="F:structural molecule activity"/>
    <property type="evidence" value="ECO:0007669"/>
    <property type="project" value="InterPro"/>
</dbReference>
<dbReference type="InterPro" id="IPR016024">
    <property type="entry name" value="ARM-type_fold"/>
</dbReference>
<feature type="repeat" description="CHCR" evidence="8">
    <location>
        <begin position="683"/>
        <end position="834"/>
    </location>
</feature>
<dbReference type="SUPFAM" id="SSF48371">
    <property type="entry name" value="ARM repeat"/>
    <property type="match status" value="2"/>
</dbReference>
<accession>A0A4Z2HPA2</accession>
<dbReference type="OrthoDB" id="2113814at2759"/>
<feature type="repeat" description="CHCR" evidence="8">
    <location>
        <begin position="224"/>
        <end position="384"/>
    </location>
</feature>
<comment type="similarity">
    <text evidence="3">Belongs to the clathrin heavy chain family.</text>
</comment>
<dbReference type="GO" id="GO:0045334">
    <property type="term" value="C:clathrin-coated endocytic vesicle"/>
    <property type="evidence" value="ECO:0007669"/>
    <property type="project" value="TreeGrafter"/>
</dbReference>
<protein>
    <submittedName>
        <fullName evidence="9">Clathrin heavy chain 1</fullName>
    </submittedName>
</protein>
<dbReference type="PROSITE" id="PS50236">
    <property type="entry name" value="CHCR"/>
    <property type="match status" value="4"/>
</dbReference>
<dbReference type="InterPro" id="IPR016025">
    <property type="entry name" value="Clathrin_H-chain_N"/>
</dbReference>
<dbReference type="Pfam" id="PF00637">
    <property type="entry name" value="Clathrin"/>
    <property type="match status" value="4"/>
</dbReference>
<evidence type="ECO:0000256" key="6">
    <source>
        <dbReference type="ARBA" id="ARBA00023176"/>
    </source>
</evidence>
<dbReference type="InterPro" id="IPR022365">
    <property type="entry name" value="Clathrin_H-chain_propeller_rpt"/>
</dbReference>
<keyword evidence="5" id="KW-0472">Membrane</keyword>
<evidence type="ECO:0000256" key="1">
    <source>
        <dbReference type="ARBA" id="ARBA00004180"/>
    </source>
</evidence>
<evidence type="ECO:0000256" key="5">
    <source>
        <dbReference type="ARBA" id="ARBA00023136"/>
    </source>
</evidence>
<dbReference type="PIRSF" id="PIRSF002290">
    <property type="entry name" value="Clathrin_H_chain"/>
    <property type="match status" value="1"/>
</dbReference>
<name>A0A4Z2HPA2_9TELE</name>
<feature type="repeat" description="CHCR" evidence="8">
    <location>
        <begin position="534"/>
        <end position="680"/>
    </location>
</feature>
<comment type="caution">
    <text evidence="9">The sequence shown here is derived from an EMBL/GenBank/DDBJ whole genome shotgun (WGS) entry which is preliminary data.</text>
</comment>
<keyword evidence="4" id="KW-0677">Repeat</keyword>
<organism evidence="9 10">
    <name type="scientific">Liparis tanakae</name>
    <name type="common">Tanaka's snailfish</name>
    <dbReference type="NCBI Taxonomy" id="230148"/>
    <lineage>
        <taxon>Eukaryota</taxon>
        <taxon>Metazoa</taxon>
        <taxon>Chordata</taxon>
        <taxon>Craniata</taxon>
        <taxon>Vertebrata</taxon>
        <taxon>Euteleostomi</taxon>
        <taxon>Actinopterygii</taxon>
        <taxon>Neopterygii</taxon>
        <taxon>Teleostei</taxon>
        <taxon>Neoteleostei</taxon>
        <taxon>Acanthomorphata</taxon>
        <taxon>Eupercaria</taxon>
        <taxon>Perciformes</taxon>
        <taxon>Cottioidei</taxon>
        <taxon>Cottales</taxon>
        <taxon>Liparidae</taxon>
        <taxon>Liparis</taxon>
    </lineage>
</organism>
<dbReference type="GO" id="GO:0071439">
    <property type="term" value="C:clathrin complex"/>
    <property type="evidence" value="ECO:0007669"/>
    <property type="project" value="InterPro"/>
</dbReference>
<dbReference type="EMBL" id="SRLO01000213">
    <property type="protein sequence ID" value="TNN66813.1"/>
    <property type="molecule type" value="Genomic_DNA"/>
</dbReference>
<evidence type="ECO:0000313" key="10">
    <source>
        <dbReference type="Proteomes" id="UP000314294"/>
    </source>
</evidence>
<dbReference type="InterPro" id="IPR011990">
    <property type="entry name" value="TPR-like_helical_dom_sf"/>
</dbReference>